<dbReference type="PROSITE" id="PS50011">
    <property type="entry name" value="PROTEIN_KINASE_DOM"/>
    <property type="match status" value="1"/>
</dbReference>
<dbReference type="SUPFAM" id="SSF56112">
    <property type="entry name" value="Protein kinase-like (PK-like)"/>
    <property type="match status" value="1"/>
</dbReference>
<dbReference type="GO" id="GO:0004674">
    <property type="term" value="F:protein serine/threonine kinase activity"/>
    <property type="evidence" value="ECO:0007669"/>
    <property type="project" value="UniProtKB-KW"/>
</dbReference>
<evidence type="ECO:0000256" key="13">
    <source>
        <dbReference type="ARBA" id="ARBA00022777"/>
    </source>
</evidence>
<dbReference type="CDD" id="cd06899">
    <property type="entry name" value="lectin_legume_LecRK_Arcelin_ConA"/>
    <property type="match status" value="1"/>
</dbReference>
<feature type="domain" description="Protein kinase" evidence="22">
    <location>
        <begin position="1089"/>
        <end position="1339"/>
    </location>
</feature>
<evidence type="ECO:0000256" key="15">
    <source>
        <dbReference type="ARBA" id="ARBA00022989"/>
    </source>
</evidence>
<evidence type="ECO:0000256" key="3">
    <source>
        <dbReference type="ARBA" id="ARBA00008536"/>
    </source>
</evidence>
<comment type="similarity">
    <text evidence="3">In the N-terminal section; belongs to the leguminous lectin family.</text>
</comment>
<reference evidence="23" key="1">
    <citation type="submission" date="2018-02" db="EMBL/GenBank/DDBJ databases">
        <authorList>
            <person name="Cohen D.B."/>
            <person name="Kent A.D."/>
        </authorList>
    </citation>
    <scope>NUCLEOTIDE SEQUENCE</scope>
</reference>
<dbReference type="Gene3D" id="1.10.510.10">
    <property type="entry name" value="Transferase(Phosphotransferase) domain 1"/>
    <property type="match status" value="2"/>
</dbReference>
<evidence type="ECO:0000256" key="18">
    <source>
        <dbReference type="ARBA" id="ARBA00023180"/>
    </source>
</evidence>
<proteinExistence type="inferred from homology"/>
<dbReference type="InterPro" id="IPR050528">
    <property type="entry name" value="L-type_Lectin-RKs"/>
</dbReference>
<gene>
    <name evidence="23" type="ORF">FSB_LOCUS34561</name>
</gene>
<keyword evidence="8" id="KW-0808">Transferase</keyword>
<keyword evidence="14 19" id="KW-0067">ATP-binding</keyword>
<comment type="similarity">
    <text evidence="2">Belongs to the leguminous lectin family.</text>
</comment>
<dbReference type="SUPFAM" id="SSF49899">
    <property type="entry name" value="Concanavalin A-like lectins/glucanases"/>
    <property type="match status" value="1"/>
</dbReference>
<keyword evidence="18" id="KW-0325">Glycoprotein</keyword>
<feature type="region of interest" description="Disordered" evidence="20">
    <location>
        <begin position="413"/>
        <end position="495"/>
    </location>
</feature>
<dbReference type="GO" id="GO:0005524">
    <property type="term" value="F:ATP binding"/>
    <property type="evidence" value="ECO:0007669"/>
    <property type="project" value="UniProtKB-UniRule"/>
</dbReference>
<evidence type="ECO:0000256" key="14">
    <source>
        <dbReference type="ARBA" id="ARBA00022840"/>
    </source>
</evidence>
<dbReference type="GO" id="GO:0030246">
    <property type="term" value="F:carbohydrate binding"/>
    <property type="evidence" value="ECO:0007669"/>
    <property type="project" value="UniProtKB-KW"/>
</dbReference>
<dbReference type="GO" id="GO:0006952">
    <property type="term" value="P:defense response"/>
    <property type="evidence" value="ECO:0007669"/>
    <property type="project" value="UniProtKB-ARBA"/>
</dbReference>
<evidence type="ECO:0000256" key="8">
    <source>
        <dbReference type="ARBA" id="ARBA00022679"/>
    </source>
</evidence>
<keyword evidence="15 21" id="KW-1133">Transmembrane helix</keyword>
<keyword evidence="17" id="KW-0675">Receptor</keyword>
<dbReference type="InterPro" id="IPR000719">
    <property type="entry name" value="Prot_kinase_dom"/>
</dbReference>
<dbReference type="GO" id="GO:0051707">
    <property type="term" value="P:response to other organism"/>
    <property type="evidence" value="ECO:0007669"/>
    <property type="project" value="UniProtKB-ARBA"/>
</dbReference>
<dbReference type="EC" id="2.7.11.1" evidence="5"/>
<evidence type="ECO:0000256" key="16">
    <source>
        <dbReference type="ARBA" id="ARBA00023136"/>
    </source>
</evidence>
<evidence type="ECO:0000256" key="1">
    <source>
        <dbReference type="ARBA" id="ARBA00004251"/>
    </source>
</evidence>
<keyword evidence="12 19" id="KW-0547">Nucleotide-binding</keyword>
<dbReference type="InterPro" id="IPR017441">
    <property type="entry name" value="Protein_kinase_ATP_BS"/>
</dbReference>
<dbReference type="PROSITE" id="PS00107">
    <property type="entry name" value="PROTEIN_KINASE_ATP"/>
    <property type="match status" value="1"/>
</dbReference>
<keyword evidence="6" id="KW-1003">Cell membrane</keyword>
<comment type="similarity">
    <text evidence="4">In the C-terminal section; belongs to the protein kinase superfamily. Ser/Thr protein kinase family.</text>
</comment>
<sequence>MKDCKDCKLKLRETRVQLSNSYTKFDRLEAKVDIGCDNLQAMIRELLQKQPVVEQLAVQPRQEEQTPNRVQANLGEQIPRAPRETHGVPLGAEMRNAMPMRPLNQDFRAQANQPRVGMQMGEFFENGQNGPILGEFGDPIEERSVRNNARFMPPFQGHFDAPYEEPWLGRRQGRQQAQFEPHAAPPRHGMHFGDPREDQWGLNDQDEAWFDPGGGRQAQERPRQWQGAHHRDPYWQEQDGPPWHQGGASSNWVQANFGEQLPITPPSIHRLPIGAKESNALSMRAPNHEVQTMVQPEPQREAQSGQGGGAPIVGKQPSIFEPIEPIPMRAESRNVRPMRAPNHEVHFNPNQPRFGMPYDDPFEPRRKRLNGGVFLNPIVESLCGLGNARPPPSFEGQCGLYGEEYWREKRFPRQQQQFHTCGQQAQPQRHASQAREPRNAPWPQGDVVEPWYDHGGGRGNCGRARNYQGPQDRDPYGKNQDPLQKQQGRQARGPRAMELEFPRFKGGDPTSWMFRAIQYFEYYQVHDASKVMHASYHLDDDALIWFQSCEHDLGCWDNFARAIQLSNRIRNLSSIHKLSCFMSGLKDEMRLAIKMQGPRTLGEAYALAKIQEQYLANVKRSTRPSYEANKDNWEQYSSQEVAAQFGPKVATQSDPKVAECDLEVAVQFDPKVAAQLNPKVAAQMDPKVADPKPISAKPTMMVQKLTPKQMLERRRKGLCYNCDESWTMWHTCKAMKLDLIKEVQEEEGAYVTSDEEEERVEWCEERRNTKEESINKDIQVPSRYWLIGRSPLMKKQLEDSSSIRPQQDHNLEDKIPLMIGQDDQFIYNGFHEANLYLNGIAEIQPNGLLQLTTTSNRQIGHAFYQLPLKFNTTSSLSFSTNFVFAMVPQAPKFGGHGLAFTITPSLDFTHAESRDYLGLFNTSNNGNSKNHILAIELDTVVTPEFQDIDNNNLGIDVNSVESLESATATYFSDQQGKNISMDLESGNPMHLWIDYDETEKLLNVTLAPTNIPKPNRPLLSTYIDLSQYLLESMYVGFSVATVAVALLLVIGAYFMWRRMKYKEVLEDWESEYGPHRFKYKKLHETTNGFSDKELLGAGGFGKIFKGTLPSSNKQIAVKKVSHDSEQGMEQFVAEIVSLGRLKHKNLVQLLGYCRRKGELLLVYDYMPNGSLDKFLYGNENTNLNWFQRFQILKGVASGLVYLQEEWEQEILALPSYASMVLTPKPLHLVGTVGYMAPEYTATGIATTCTDVFSFGACMLEVACGRRPIEPQRLTLVNYVFECWSNGAILDASDPKLDVNYVVQEMELVLKLGLFCSHSLPAARPSMEQVIQFLNGNAVLPELPHDSAYFSCFTRVEAGENLLSNPSTSVMGSAPSFASIDSILISGR</sequence>
<dbReference type="InterPro" id="IPR001245">
    <property type="entry name" value="Ser-Thr/Tyr_kinase_cat_dom"/>
</dbReference>
<feature type="region of interest" description="Disordered" evidence="20">
    <location>
        <begin position="293"/>
        <end position="317"/>
    </location>
</feature>
<keyword evidence="13" id="KW-0418">Kinase</keyword>
<dbReference type="InterPro" id="IPR011009">
    <property type="entry name" value="Kinase-like_dom_sf"/>
</dbReference>
<dbReference type="EMBL" id="OIVN01002818">
    <property type="protein sequence ID" value="SPD06679.1"/>
    <property type="molecule type" value="Genomic_DNA"/>
</dbReference>
<protein>
    <recommendedName>
        <fullName evidence="5">non-specific serine/threonine protein kinase</fullName>
        <ecNumber evidence="5">2.7.11.1</ecNumber>
    </recommendedName>
</protein>
<keyword evidence="7" id="KW-0723">Serine/threonine-protein kinase</keyword>
<feature type="compositionally biased region" description="Polar residues" evidence="20">
    <location>
        <begin position="413"/>
        <end position="431"/>
    </location>
</feature>
<evidence type="ECO:0000256" key="21">
    <source>
        <dbReference type="SAM" id="Phobius"/>
    </source>
</evidence>
<feature type="binding site" evidence="19">
    <location>
        <position position="1119"/>
    </location>
    <ligand>
        <name>ATP</name>
        <dbReference type="ChEBI" id="CHEBI:30616"/>
    </ligand>
</feature>
<dbReference type="InterPro" id="IPR001220">
    <property type="entry name" value="Legume_lectin_dom"/>
</dbReference>
<dbReference type="InterPro" id="IPR013320">
    <property type="entry name" value="ConA-like_dom_sf"/>
</dbReference>
<dbReference type="FunFam" id="2.60.120.200:FF:000096">
    <property type="entry name" value="L-type lectin-domain containing receptor kinase V.9"/>
    <property type="match status" value="1"/>
</dbReference>
<keyword evidence="9 21" id="KW-0812">Transmembrane</keyword>
<dbReference type="GO" id="GO:0005886">
    <property type="term" value="C:plasma membrane"/>
    <property type="evidence" value="ECO:0007669"/>
    <property type="project" value="UniProtKB-SubCell"/>
</dbReference>
<keyword evidence="11" id="KW-0430">Lectin</keyword>
<evidence type="ECO:0000256" key="20">
    <source>
        <dbReference type="SAM" id="MobiDB-lite"/>
    </source>
</evidence>
<evidence type="ECO:0000256" key="12">
    <source>
        <dbReference type="ARBA" id="ARBA00022741"/>
    </source>
</evidence>
<evidence type="ECO:0000256" key="17">
    <source>
        <dbReference type="ARBA" id="ARBA00023170"/>
    </source>
</evidence>
<evidence type="ECO:0000259" key="22">
    <source>
        <dbReference type="PROSITE" id="PS50011"/>
    </source>
</evidence>
<dbReference type="Pfam" id="PF07714">
    <property type="entry name" value="PK_Tyr_Ser-Thr"/>
    <property type="match status" value="2"/>
</dbReference>
<evidence type="ECO:0000256" key="11">
    <source>
        <dbReference type="ARBA" id="ARBA00022734"/>
    </source>
</evidence>
<evidence type="ECO:0000256" key="2">
    <source>
        <dbReference type="ARBA" id="ARBA00007606"/>
    </source>
</evidence>
<accession>A0A2N9H4Y2</accession>
<comment type="subcellular location">
    <subcellularLocation>
        <location evidence="1">Cell membrane</location>
        <topology evidence="1">Single-pass type I membrane protein</topology>
    </subcellularLocation>
</comment>
<feature type="transmembrane region" description="Helical" evidence="21">
    <location>
        <begin position="1033"/>
        <end position="1056"/>
    </location>
</feature>
<evidence type="ECO:0000256" key="6">
    <source>
        <dbReference type="ARBA" id="ARBA00022475"/>
    </source>
</evidence>
<evidence type="ECO:0000256" key="19">
    <source>
        <dbReference type="PROSITE-ProRule" id="PRU10141"/>
    </source>
</evidence>
<keyword evidence="16 21" id="KW-0472">Membrane</keyword>
<keyword evidence="10" id="KW-0732">Signal</keyword>
<dbReference type="Pfam" id="PF00139">
    <property type="entry name" value="Lectin_legB"/>
    <property type="match status" value="1"/>
</dbReference>
<evidence type="ECO:0000256" key="7">
    <source>
        <dbReference type="ARBA" id="ARBA00022527"/>
    </source>
</evidence>
<dbReference type="Gene3D" id="2.60.120.200">
    <property type="match status" value="1"/>
</dbReference>
<name>A0A2N9H4Y2_FAGSY</name>
<evidence type="ECO:0000256" key="5">
    <source>
        <dbReference type="ARBA" id="ARBA00012513"/>
    </source>
</evidence>
<dbReference type="Gene3D" id="3.30.200.20">
    <property type="entry name" value="Phosphorylase Kinase, domain 1"/>
    <property type="match status" value="1"/>
</dbReference>
<feature type="region of interest" description="Disordered" evidence="20">
    <location>
        <begin position="212"/>
        <end position="239"/>
    </location>
</feature>
<evidence type="ECO:0000256" key="10">
    <source>
        <dbReference type="ARBA" id="ARBA00022729"/>
    </source>
</evidence>
<evidence type="ECO:0000256" key="9">
    <source>
        <dbReference type="ARBA" id="ARBA00022692"/>
    </source>
</evidence>
<organism evidence="23">
    <name type="scientific">Fagus sylvatica</name>
    <name type="common">Beechnut</name>
    <dbReference type="NCBI Taxonomy" id="28930"/>
    <lineage>
        <taxon>Eukaryota</taxon>
        <taxon>Viridiplantae</taxon>
        <taxon>Streptophyta</taxon>
        <taxon>Embryophyta</taxon>
        <taxon>Tracheophyta</taxon>
        <taxon>Spermatophyta</taxon>
        <taxon>Magnoliopsida</taxon>
        <taxon>eudicotyledons</taxon>
        <taxon>Gunneridae</taxon>
        <taxon>Pentapetalae</taxon>
        <taxon>rosids</taxon>
        <taxon>fabids</taxon>
        <taxon>Fagales</taxon>
        <taxon>Fagaceae</taxon>
        <taxon>Fagus</taxon>
    </lineage>
</organism>
<evidence type="ECO:0000256" key="4">
    <source>
        <dbReference type="ARBA" id="ARBA00010217"/>
    </source>
</evidence>
<dbReference type="FunFam" id="3.30.200.20:FF:000112">
    <property type="entry name" value="Lectin-domain containing receptor kinase A4.3"/>
    <property type="match status" value="1"/>
</dbReference>
<evidence type="ECO:0000313" key="23">
    <source>
        <dbReference type="EMBL" id="SPD06679.1"/>
    </source>
</evidence>
<feature type="compositionally biased region" description="Basic and acidic residues" evidence="20">
    <location>
        <begin position="218"/>
        <end position="234"/>
    </location>
</feature>
<dbReference type="PANTHER" id="PTHR27007">
    <property type="match status" value="1"/>
</dbReference>